<dbReference type="InterPro" id="IPR017308">
    <property type="entry name" value="Pept_S8_subtilisin_bacteroid"/>
</dbReference>
<feature type="compositionally biased region" description="Acidic residues" evidence="7">
    <location>
        <begin position="267"/>
        <end position="276"/>
    </location>
</feature>
<keyword evidence="10" id="KW-1185">Reference proteome</keyword>
<dbReference type="InterPro" id="IPR000209">
    <property type="entry name" value="Peptidase_S8/S53_dom"/>
</dbReference>
<dbReference type="PRINTS" id="PR00723">
    <property type="entry name" value="SUBTILISIN"/>
</dbReference>
<feature type="active site" description="Charge relay system" evidence="5">
    <location>
        <position position="463"/>
    </location>
</feature>
<evidence type="ECO:0000256" key="5">
    <source>
        <dbReference type="PROSITE-ProRule" id="PRU01240"/>
    </source>
</evidence>
<organism evidence="9 10">
    <name type="scientific">Algoriphagus winogradskyi</name>
    <dbReference type="NCBI Taxonomy" id="237017"/>
    <lineage>
        <taxon>Bacteria</taxon>
        <taxon>Pseudomonadati</taxon>
        <taxon>Bacteroidota</taxon>
        <taxon>Cytophagia</taxon>
        <taxon>Cytophagales</taxon>
        <taxon>Cyclobacteriaceae</taxon>
        <taxon>Algoriphagus</taxon>
    </lineage>
</organism>
<keyword evidence="3 5" id="KW-0378">Hydrolase</keyword>
<dbReference type="InterPro" id="IPR023827">
    <property type="entry name" value="Peptidase_S8_Asp-AS"/>
</dbReference>
<dbReference type="Proteomes" id="UP001157915">
    <property type="component" value="Unassembled WGS sequence"/>
</dbReference>
<evidence type="ECO:0000313" key="9">
    <source>
        <dbReference type="EMBL" id="SMP27474.1"/>
    </source>
</evidence>
<dbReference type="PANTHER" id="PTHR43399">
    <property type="entry name" value="SUBTILISIN-RELATED"/>
    <property type="match status" value="1"/>
</dbReference>
<protein>
    <submittedName>
        <fullName evidence="9">Subtilase family protein</fullName>
    </submittedName>
</protein>
<evidence type="ECO:0000259" key="8">
    <source>
        <dbReference type="Pfam" id="PF00082"/>
    </source>
</evidence>
<feature type="region of interest" description="Disordered" evidence="7">
    <location>
        <begin position="263"/>
        <end position="288"/>
    </location>
</feature>
<evidence type="ECO:0000313" key="10">
    <source>
        <dbReference type="Proteomes" id="UP001157915"/>
    </source>
</evidence>
<dbReference type="PROSITE" id="PS00138">
    <property type="entry name" value="SUBTILASE_SER"/>
    <property type="match status" value="1"/>
</dbReference>
<dbReference type="InterPro" id="IPR015500">
    <property type="entry name" value="Peptidase_S8_subtilisin-rel"/>
</dbReference>
<dbReference type="PROSITE" id="PS00136">
    <property type="entry name" value="SUBTILASE_ASP"/>
    <property type="match status" value="1"/>
</dbReference>
<dbReference type="PROSITE" id="PS00137">
    <property type="entry name" value="SUBTILASE_HIS"/>
    <property type="match status" value="1"/>
</dbReference>
<evidence type="ECO:0000256" key="1">
    <source>
        <dbReference type="ARBA" id="ARBA00011073"/>
    </source>
</evidence>
<dbReference type="PANTHER" id="PTHR43399:SF4">
    <property type="entry name" value="CELL WALL-ASSOCIATED PROTEASE"/>
    <property type="match status" value="1"/>
</dbReference>
<dbReference type="PROSITE" id="PS51257">
    <property type="entry name" value="PROKAR_LIPOPROTEIN"/>
    <property type="match status" value="1"/>
</dbReference>
<keyword evidence="2 5" id="KW-0645">Protease</keyword>
<dbReference type="PROSITE" id="PS51892">
    <property type="entry name" value="SUBTILASE"/>
    <property type="match status" value="1"/>
</dbReference>
<reference evidence="9 10" key="1">
    <citation type="submission" date="2017-05" db="EMBL/GenBank/DDBJ databases">
        <authorList>
            <person name="Varghese N."/>
            <person name="Submissions S."/>
        </authorList>
    </citation>
    <scope>NUCLEOTIDE SEQUENCE [LARGE SCALE GENOMIC DNA]</scope>
    <source>
        <strain evidence="9 10">DSM 15360</strain>
    </source>
</reference>
<dbReference type="SUPFAM" id="SSF52743">
    <property type="entry name" value="Subtilisin-like"/>
    <property type="match status" value="1"/>
</dbReference>
<dbReference type="Gene3D" id="3.40.50.200">
    <property type="entry name" value="Peptidase S8/S53 domain"/>
    <property type="match status" value="2"/>
</dbReference>
<dbReference type="InterPro" id="IPR023828">
    <property type="entry name" value="Peptidase_S8_Ser-AS"/>
</dbReference>
<dbReference type="RefSeq" id="WP_283413538.1">
    <property type="nucleotide sequence ID" value="NZ_FXUA01000005.1"/>
</dbReference>
<feature type="active site" description="Charge relay system" evidence="5">
    <location>
        <position position="290"/>
    </location>
</feature>
<dbReference type="InterPro" id="IPR051048">
    <property type="entry name" value="Peptidase_S8/S53_subtilisin"/>
</dbReference>
<feature type="domain" description="Peptidase S8/S53" evidence="8">
    <location>
        <begin position="80"/>
        <end position="495"/>
    </location>
</feature>
<evidence type="ECO:0000256" key="3">
    <source>
        <dbReference type="ARBA" id="ARBA00022801"/>
    </source>
</evidence>
<feature type="active site" description="Charge relay system" evidence="5">
    <location>
        <position position="89"/>
    </location>
</feature>
<dbReference type="Pfam" id="PF00082">
    <property type="entry name" value="Peptidase_S8"/>
    <property type="match status" value="1"/>
</dbReference>
<evidence type="ECO:0000256" key="7">
    <source>
        <dbReference type="SAM" id="MobiDB-lite"/>
    </source>
</evidence>
<evidence type="ECO:0000256" key="6">
    <source>
        <dbReference type="RuleBase" id="RU003355"/>
    </source>
</evidence>
<proteinExistence type="inferred from homology"/>
<evidence type="ECO:0000256" key="4">
    <source>
        <dbReference type="ARBA" id="ARBA00022825"/>
    </source>
</evidence>
<sequence>MIKSKIQILAGLGIGLLVMGCNTSLVLTAPPINYTNTSPKVAELSDQQSRHWGHLDLQKDTIPGMSVDRAYAELLKKKKGEEVIVAVIDSGIDLDHEDIKDVLWTNTGEKPGDGIDNDGNGYIDDIHGYNFLGESYNEQMEMARILRLKIGDEAYQEAARQKLNEKLPEAQAALPQLKQIEAMVTMADKNIKEALGKENYTLADLEAYQPKNTQEERTVGMLMQVMSMGEEIPAAIKDLQDGLKYYEAQVNYNLNVDFNGRTPVGDDPYDYSDQDYGDGNPDSRYADESHGSHVAGIIAATRNNKKGVDGVASNVKIMSIRAVPNGDEYDKDIALAIRYAADNGAKVINASFGKGFSPNSEWVYEALTYAASKDVLFVHAAGNDALDLDDPKNTNYPNDHPDGDEANFANNYLTVGALTQYFGADMIAVFSNYGKEYVDIFAPGDAIYSSMPNDSYEFQGGTSMAAPAVSGLAAMIRSYFPTLTAVQVKKVILESGISPSVKVHVGGTEGVEKSFSEISKSGKIANLYNALILASQVANGTVSL</sequence>
<accession>A0ABY1P8F9</accession>
<comment type="similarity">
    <text evidence="1 5 6">Belongs to the peptidase S8 family.</text>
</comment>
<dbReference type="PIRSF" id="PIRSF037892">
    <property type="entry name" value="Subtilisin_rel_SRU_0565"/>
    <property type="match status" value="1"/>
</dbReference>
<name>A0ABY1P8F9_9BACT</name>
<keyword evidence="4 5" id="KW-0720">Serine protease</keyword>
<dbReference type="EMBL" id="FXUA01000005">
    <property type="protein sequence ID" value="SMP27474.1"/>
    <property type="molecule type" value="Genomic_DNA"/>
</dbReference>
<evidence type="ECO:0000256" key="2">
    <source>
        <dbReference type="ARBA" id="ARBA00022670"/>
    </source>
</evidence>
<gene>
    <name evidence="9" type="ORF">SAMN06265367_10576</name>
</gene>
<dbReference type="InterPro" id="IPR034080">
    <property type="entry name" value="Protease_P7-like_dom"/>
</dbReference>
<dbReference type="InterPro" id="IPR036852">
    <property type="entry name" value="Peptidase_S8/S53_dom_sf"/>
</dbReference>
<dbReference type="InterPro" id="IPR022398">
    <property type="entry name" value="Peptidase_S8_His-AS"/>
</dbReference>
<dbReference type="CDD" id="cd07483">
    <property type="entry name" value="Peptidases_S8_Subtilisin_Novo-like"/>
    <property type="match status" value="1"/>
</dbReference>
<comment type="caution">
    <text evidence="9">The sequence shown here is derived from an EMBL/GenBank/DDBJ whole genome shotgun (WGS) entry which is preliminary data.</text>
</comment>